<dbReference type="Proteomes" id="UP000184041">
    <property type="component" value="Unassembled WGS sequence"/>
</dbReference>
<sequence length="89" mass="10419">MSKRKISKSERKVLEKLIFPERFQVIMEETGHLYGELRDDLINLLSFGFVEAYERNGSQITLTSFYDSDHLQDFTFRATSKGLTEIKSH</sequence>
<gene>
    <name evidence="1" type="ORF">SAMN05443144_11168</name>
</gene>
<dbReference type="AlphaFoldDB" id="A0A1M5DCI3"/>
<name>A0A1M5DCI3_9BACT</name>
<evidence type="ECO:0000313" key="1">
    <source>
        <dbReference type="EMBL" id="SHF64534.1"/>
    </source>
</evidence>
<dbReference type="EMBL" id="FQUS01000011">
    <property type="protein sequence ID" value="SHF64534.1"/>
    <property type="molecule type" value="Genomic_DNA"/>
</dbReference>
<dbReference type="STRING" id="1194090.SAMN05443144_11168"/>
<keyword evidence="2" id="KW-1185">Reference proteome</keyword>
<reference evidence="1 2" key="1">
    <citation type="submission" date="2016-11" db="EMBL/GenBank/DDBJ databases">
        <authorList>
            <person name="Jaros S."/>
            <person name="Januszkiewicz K."/>
            <person name="Wedrychowicz H."/>
        </authorList>
    </citation>
    <scope>NUCLEOTIDE SEQUENCE [LARGE SCALE GENOMIC DNA]</scope>
    <source>
        <strain evidence="1 2">DSM 21986</strain>
    </source>
</reference>
<evidence type="ECO:0000313" key="2">
    <source>
        <dbReference type="Proteomes" id="UP000184041"/>
    </source>
</evidence>
<proteinExistence type="predicted"/>
<organism evidence="1 2">
    <name type="scientific">Fodinibius roseus</name>
    <dbReference type="NCBI Taxonomy" id="1194090"/>
    <lineage>
        <taxon>Bacteria</taxon>
        <taxon>Pseudomonadati</taxon>
        <taxon>Balneolota</taxon>
        <taxon>Balneolia</taxon>
        <taxon>Balneolales</taxon>
        <taxon>Balneolaceae</taxon>
        <taxon>Fodinibius</taxon>
    </lineage>
</organism>
<protein>
    <submittedName>
        <fullName evidence="1">Uncharacterized protein</fullName>
    </submittedName>
</protein>
<dbReference type="OrthoDB" id="1525021at2"/>
<dbReference type="RefSeq" id="WP_073064043.1">
    <property type="nucleotide sequence ID" value="NZ_FQUS01000011.1"/>
</dbReference>
<accession>A0A1M5DCI3</accession>